<dbReference type="InParanoid" id="H2YCQ6"/>
<reference evidence="1" key="3">
    <citation type="submission" date="2025-09" db="UniProtKB">
        <authorList>
            <consortium name="Ensembl"/>
        </authorList>
    </citation>
    <scope>IDENTIFICATION</scope>
</reference>
<dbReference type="Ensembl" id="ENSCSAVT00000003150.1">
    <property type="protein sequence ID" value="ENSCSAVP00000003104.1"/>
    <property type="gene ID" value="ENSCSAVG00000001838.1"/>
</dbReference>
<reference evidence="2" key="1">
    <citation type="submission" date="2003-08" db="EMBL/GenBank/DDBJ databases">
        <authorList>
            <person name="Birren B."/>
            <person name="Nusbaum C."/>
            <person name="Abebe A."/>
            <person name="Abouelleil A."/>
            <person name="Adekoya E."/>
            <person name="Ait-zahra M."/>
            <person name="Allen N."/>
            <person name="Allen T."/>
            <person name="An P."/>
            <person name="Anderson M."/>
            <person name="Anderson S."/>
            <person name="Arachchi H."/>
            <person name="Armbruster J."/>
            <person name="Bachantsang P."/>
            <person name="Baldwin J."/>
            <person name="Barry A."/>
            <person name="Bayul T."/>
            <person name="Blitshsteyn B."/>
            <person name="Bloom T."/>
            <person name="Blye J."/>
            <person name="Boguslavskiy L."/>
            <person name="Borowsky M."/>
            <person name="Boukhgalter B."/>
            <person name="Brunache A."/>
            <person name="Butler J."/>
            <person name="Calixte N."/>
            <person name="Calvo S."/>
            <person name="Camarata J."/>
            <person name="Campo K."/>
            <person name="Chang J."/>
            <person name="Cheshatsang Y."/>
            <person name="Citroen M."/>
            <person name="Collymore A."/>
            <person name="Considine T."/>
            <person name="Cook A."/>
            <person name="Cooke P."/>
            <person name="Corum B."/>
            <person name="Cuomo C."/>
            <person name="David R."/>
            <person name="Dawoe T."/>
            <person name="Degray S."/>
            <person name="Dodge S."/>
            <person name="Dooley K."/>
            <person name="Dorje P."/>
            <person name="Dorjee K."/>
            <person name="Dorris L."/>
            <person name="Duffey N."/>
            <person name="Dupes A."/>
            <person name="Elkins T."/>
            <person name="Engels R."/>
            <person name="Erickson J."/>
            <person name="Farina A."/>
            <person name="Faro S."/>
            <person name="Ferreira P."/>
            <person name="Fischer H."/>
            <person name="Fitzgerald M."/>
            <person name="Foley K."/>
            <person name="Gage D."/>
            <person name="Galagan J."/>
            <person name="Gearin G."/>
            <person name="Gnerre S."/>
            <person name="Gnirke A."/>
            <person name="Goyette A."/>
            <person name="Graham J."/>
            <person name="Grandbois E."/>
            <person name="Gyaltsen K."/>
            <person name="Hafez N."/>
            <person name="Hagopian D."/>
            <person name="Hagos B."/>
            <person name="Hall J."/>
            <person name="Hatcher B."/>
            <person name="Heller A."/>
            <person name="Higgins H."/>
            <person name="Honan T."/>
            <person name="Horn A."/>
            <person name="Houde N."/>
            <person name="Hughes L."/>
            <person name="Hulme W."/>
            <person name="Husby E."/>
            <person name="Iliev I."/>
            <person name="Jaffe D."/>
            <person name="Jones C."/>
            <person name="Kamal M."/>
            <person name="Kamat A."/>
            <person name="Kamvysselis M."/>
            <person name="Karlsson E."/>
            <person name="Kells C."/>
            <person name="Kieu A."/>
            <person name="Kisner P."/>
            <person name="Kodira C."/>
            <person name="Kulbokas E."/>
            <person name="Labutti K."/>
            <person name="Lama D."/>
            <person name="Landers T."/>
            <person name="Leger J."/>
            <person name="Levine S."/>
            <person name="Lewis D."/>
            <person name="Lewis T."/>
            <person name="Lindblad-toh K."/>
            <person name="Liu X."/>
            <person name="Lokyitsang T."/>
            <person name="Lokyitsang Y."/>
            <person name="Lucien O."/>
            <person name="Lui A."/>
            <person name="Ma L.J."/>
            <person name="Mabbitt R."/>
            <person name="Macdonald J."/>
            <person name="Maclean C."/>
            <person name="Major J."/>
            <person name="Manning J."/>
            <person name="Marabella R."/>
            <person name="Maru K."/>
            <person name="Matthews C."/>
            <person name="Mauceli E."/>
            <person name="Mccarthy M."/>
            <person name="Mcdonough S."/>
            <person name="Mcghee T."/>
            <person name="Meldrim J."/>
            <person name="Meneus L."/>
            <person name="Mesirov J."/>
            <person name="Mihalev A."/>
            <person name="Mihova T."/>
            <person name="Mikkelsen T."/>
            <person name="Mlenga V."/>
            <person name="Moru K."/>
            <person name="Mozes J."/>
            <person name="Mulrain L."/>
            <person name="Munson G."/>
            <person name="Naylor J."/>
            <person name="Newes C."/>
            <person name="Nguyen C."/>
            <person name="Nguyen N."/>
            <person name="Nguyen T."/>
            <person name="Nicol R."/>
            <person name="Nielsen C."/>
            <person name="Nizzari M."/>
            <person name="Norbu C."/>
            <person name="Norbu N."/>
            <person name="O'donnell P."/>
            <person name="Okoawo O."/>
            <person name="O'leary S."/>
            <person name="Omotosho B."/>
            <person name="O'neill K."/>
            <person name="Osman S."/>
            <person name="Parker S."/>
            <person name="Perrin D."/>
            <person name="Phunkhang P."/>
            <person name="Piqani B."/>
            <person name="Purcell S."/>
            <person name="Rachupka T."/>
            <person name="Ramasamy U."/>
            <person name="Rameau R."/>
            <person name="Ray V."/>
            <person name="Raymond C."/>
            <person name="Retta R."/>
            <person name="Richardson S."/>
            <person name="Rise C."/>
            <person name="Rodriguez J."/>
            <person name="Rogers J."/>
            <person name="Rogov P."/>
            <person name="Rutman M."/>
            <person name="Schupbach R."/>
            <person name="Seaman C."/>
            <person name="Settipalli S."/>
            <person name="Sharpe T."/>
            <person name="Sheridan J."/>
            <person name="Sherpa N."/>
            <person name="Shi J."/>
            <person name="Smirnov S."/>
            <person name="Smith C."/>
            <person name="Sougnez C."/>
            <person name="Spencer B."/>
            <person name="Stalker J."/>
            <person name="Stange-thomann N."/>
            <person name="Stavropoulos S."/>
            <person name="Stetson K."/>
            <person name="Stone C."/>
            <person name="Stone S."/>
            <person name="Stubbs M."/>
            <person name="Talamas J."/>
            <person name="Tchuinga P."/>
            <person name="Tenzing P."/>
            <person name="Tesfaye S."/>
            <person name="Theodore J."/>
            <person name="Thoulutsang Y."/>
            <person name="Topham K."/>
            <person name="Towey S."/>
            <person name="Tsamla T."/>
            <person name="Tsomo N."/>
            <person name="Vallee D."/>
            <person name="Vassiliev H."/>
            <person name="Venkataraman V."/>
            <person name="Vinson J."/>
            <person name="Vo A."/>
            <person name="Wade C."/>
            <person name="Wang S."/>
            <person name="Wangchuk T."/>
            <person name="Wangdi T."/>
            <person name="Whittaker C."/>
            <person name="Wilkinson J."/>
            <person name="Wu Y."/>
            <person name="Wyman D."/>
            <person name="Yadav S."/>
            <person name="Yang S."/>
            <person name="Yang X."/>
            <person name="Yeager S."/>
            <person name="Yee E."/>
            <person name="Young G."/>
            <person name="Zainoun J."/>
            <person name="Zembeck L."/>
            <person name="Zimmer A."/>
            <person name="Zody M."/>
            <person name="Lander E."/>
        </authorList>
    </citation>
    <scope>NUCLEOTIDE SEQUENCE [LARGE SCALE GENOMIC DNA]</scope>
</reference>
<name>H2YCQ6_CIOSA</name>
<accession>H2YCQ6</accession>
<reference evidence="1" key="2">
    <citation type="submission" date="2025-08" db="UniProtKB">
        <authorList>
            <consortium name="Ensembl"/>
        </authorList>
    </citation>
    <scope>IDENTIFICATION</scope>
</reference>
<organism evidence="1 2">
    <name type="scientific">Ciona savignyi</name>
    <name type="common">Pacific transparent sea squirt</name>
    <dbReference type="NCBI Taxonomy" id="51511"/>
    <lineage>
        <taxon>Eukaryota</taxon>
        <taxon>Metazoa</taxon>
        <taxon>Chordata</taxon>
        <taxon>Tunicata</taxon>
        <taxon>Ascidiacea</taxon>
        <taxon>Phlebobranchia</taxon>
        <taxon>Cionidae</taxon>
        <taxon>Ciona</taxon>
    </lineage>
</organism>
<dbReference type="HOGENOM" id="CLU_3227009_0_0_1"/>
<protein>
    <submittedName>
        <fullName evidence="1">Uncharacterized protein</fullName>
    </submittedName>
</protein>
<sequence length="44" mass="4780">AANVFGFLLSILYAVEVYLSKSNAPANMNYLLKKTGIIKACICI</sequence>
<evidence type="ECO:0000313" key="2">
    <source>
        <dbReference type="Proteomes" id="UP000007875"/>
    </source>
</evidence>
<proteinExistence type="predicted"/>
<dbReference type="AlphaFoldDB" id="H2YCQ6"/>
<keyword evidence="2" id="KW-1185">Reference proteome</keyword>
<dbReference type="Proteomes" id="UP000007875">
    <property type="component" value="Unassembled WGS sequence"/>
</dbReference>
<evidence type="ECO:0000313" key="1">
    <source>
        <dbReference type="Ensembl" id="ENSCSAVP00000003104.1"/>
    </source>
</evidence>